<proteinExistence type="predicted"/>
<dbReference type="KEGG" id="dfa:DFA_06118"/>
<reference evidence="3" key="1">
    <citation type="journal article" date="2011" name="Genome Res.">
        <title>Phylogeny-wide analysis of social amoeba genomes highlights ancient origins for complex intercellular communication.</title>
        <authorList>
            <person name="Heidel A.J."/>
            <person name="Lawal H.M."/>
            <person name="Felder M."/>
            <person name="Schilde C."/>
            <person name="Helps N.R."/>
            <person name="Tunggal B."/>
            <person name="Rivero F."/>
            <person name="John U."/>
            <person name="Schleicher M."/>
            <person name="Eichinger L."/>
            <person name="Platzer M."/>
            <person name="Noegel A.A."/>
            <person name="Schaap P."/>
            <person name="Gloeckner G."/>
        </authorList>
    </citation>
    <scope>NUCLEOTIDE SEQUENCE [LARGE SCALE GENOMIC DNA]</scope>
    <source>
        <strain evidence="3">SH3</strain>
    </source>
</reference>
<dbReference type="EMBL" id="GL883007">
    <property type="protein sequence ID" value="EGG23980.1"/>
    <property type="molecule type" value="Genomic_DNA"/>
</dbReference>
<accession>F4PK56</accession>
<organism evidence="2 3">
    <name type="scientific">Cavenderia fasciculata</name>
    <name type="common">Slime mold</name>
    <name type="synonym">Dictyostelium fasciculatum</name>
    <dbReference type="NCBI Taxonomy" id="261658"/>
    <lineage>
        <taxon>Eukaryota</taxon>
        <taxon>Amoebozoa</taxon>
        <taxon>Evosea</taxon>
        <taxon>Eumycetozoa</taxon>
        <taxon>Dictyostelia</taxon>
        <taxon>Acytosteliales</taxon>
        <taxon>Cavenderiaceae</taxon>
        <taxon>Cavenderia</taxon>
    </lineage>
</organism>
<evidence type="ECO:0000256" key="1">
    <source>
        <dbReference type="SAM" id="MobiDB-lite"/>
    </source>
</evidence>
<sequence length="48" mass="4878">MGIFKFDKTDGAHGKKPTPGGGPVQLPSPPSGPVGVPPKDTSTYTTLI</sequence>
<dbReference type="GeneID" id="14876176"/>
<dbReference type="AlphaFoldDB" id="F4PK56"/>
<name>F4PK56_CACFS</name>
<gene>
    <name evidence="2" type="ORF">DFA_06118</name>
</gene>
<feature type="compositionally biased region" description="Basic and acidic residues" evidence="1">
    <location>
        <begin position="1"/>
        <end position="13"/>
    </location>
</feature>
<evidence type="ECO:0000313" key="3">
    <source>
        <dbReference type="Proteomes" id="UP000007797"/>
    </source>
</evidence>
<keyword evidence="3" id="KW-1185">Reference proteome</keyword>
<evidence type="ECO:0000313" key="2">
    <source>
        <dbReference type="EMBL" id="EGG23980.1"/>
    </source>
</evidence>
<dbReference type="RefSeq" id="XP_004361831.1">
    <property type="nucleotide sequence ID" value="XM_004361774.1"/>
</dbReference>
<dbReference type="Proteomes" id="UP000007797">
    <property type="component" value="Unassembled WGS sequence"/>
</dbReference>
<feature type="compositionally biased region" description="Pro residues" evidence="1">
    <location>
        <begin position="26"/>
        <end position="36"/>
    </location>
</feature>
<protein>
    <submittedName>
        <fullName evidence="2">Uncharacterized protein</fullName>
    </submittedName>
</protein>
<feature type="region of interest" description="Disordered" evidence="1">
    <location>
        <begin position="1"/>
        <end position="48"/>
    </location>
</feature>